<dbReference type="AlphaFoldDB" id="A0ABC8YCS6"/>
<dbReference type="EMBL" id="OZ075126">
    <property type="protein sequence ID" value="CAL4941055.1"/>
    <property type="molecule type" value="Genomic_DNA"/>
</dbReference>
<sequence>MFLLVFTDMSCLESFGLLGCNFSGRGAGVFSALSNRFAEGGFTARLCSYVLSWFGYETRPFSQLAEFIGLFSTFFRHTSATLKSVADILKKANEFVAINGAPSHISQESAASTDENNEFAPQGTAGTIVEHRDNHGVEQKIVTSISEGNLVISQWKEGNYQFSVDVPSNMSTHTAIALKKNFKDAGADHLIQGDNINSILEKALASAESEVDNATKEVEILKQLLQPSSSSDGNQNK</sequence>
<reference evidence="3" key="1">
    <citation type="submission" date="2024-06" db="EMBL/GenBank/DDBJ databases">
        <authorList>
            <person name="Ryan C."/>
        </authorList>
    </citation>
    <scope>NUCLEOTIDE SEQUENCE [LARGE SCALE GENOMIC DNA]</scope>
</reference>
<feature type="coiled-coil region" evidence="1">
    <location>
        <begin position="197"/>
        <end position="224"/>
    </location>
</feature>
<dbReference type="Proteomes" id="UP001497457">
    <property type="component" value="Chromosome 16b"/>
</dbReference>
<reference evidence="2 3" key="2">
    <citation type="submission" date="2024-10" db="EMBL/GenBank/DDBJ databases">
        <authorList>
            <person name="Ryan C."/>
        </authorList>
    </citation>
    <scope>NUCLEOTIDE SEQUENCE [LARGE SCALE GENOMIC DNA]</scope>
</reference>
<keyword evidence="1" id="KW-0175">Coiled coil</keyword>
<protein>
    <submittedName>
        <fullName evidence="2">Uncharacterized protein</fullName>
    </submittedName>
</protein>
<evidence type="ECO:0000256" key="1">
    <source>
        <dbReference type="SAM" id="Coils"/>
    </source>
</evidence>
<gene>
    <name evidence="2" type="ORF">URODEC1_LOCUS32867</name>
</gene>
<accession>A0ABC8YCS6</accession>
<evidence type="ECO:0000313" key="3">
    <source>
        <dbReference type="Proteomes" id="UP001497457"/>
    </source>
</evidence>
<evidence type="ECO:0000313" key="2">
    <source>
        <dbReference type="EMBL" id="CAL4941055.1"/>
    </source>
</evidence>
<name>A0ABC8YCS6_9POAL</name>
<proteinExistence type="predicted"/>
<organism evidence="2 3">
    <name type="scientific">Urochloa decumbens</name>
    <dbReference type="NCBI Taxonomy" id="240449"/>
    <lineage>
        <taxon>Eukaryota</taxon>
        <taxon>Viridiplantae</taxon>
        <taxon>Streptophyta</taxon>
        <taxon>Embryophyta</taxon>
        <taxon>Tracheophyta</taxon>
        <taxon>Spermatophyta</taxon>
        <taxon>Magnoliopsida</taxon>
        <taxon>Liliopsida</taxon>
        <taxon>Poales</taxon>
        <taxon>Poaceae</taxon>
        <taxon>PACMAD clade</taxon>
        <taxon>Panicoideae</taxon>
        <taxon>Panicodae</taxon>
        <taxon>Paniceae</taxon>
        <taxon>Melinidinae</taxon>
        <taxon>Urochloa</taxon>
    </lineage>
</organism>
<keyword evidence="3" id="KW-1185">Reference proteome</keyword>